<dbReference type="SUPFAM" id="SSF47616">
    <property type="entry name" value="GST C-terminal domain-like"/>
    <property type="match status" value="1"/>
</dbReference>
<dbReference type="Pfam" id="PF13409">
    <property type="entry name" value="GST_N_2"/>
    <property type="match status" value="1"/>
</dbReference>
<proteinExistence type="predicted"/>
<sequence>MKLLSSNFSPFSTRVRMLIAIKGLDIDIVNPEPPLRTEAFRKQFPLAKIPVLILDDGTHLAESWSIMEYLEAAFPTHPLTPDTPLGKAHASMMCRYADLHLGPALFPLFSLLLSKTEIEAESLSDKVSHLSHALAQGERMFVQMKQQSESDMRTLHIGDIALACSFYFALATPKQLGVNDILAPYSELQTWWQWVQSNEVIASGVKEMDCALMQFVNQQ</sequence>
<evidence type="ECO:0000259" key="1">
    <source>
        <dbReference type="PROSITE" id="PS50404"/>
    </source>
</evidence>
<gene>
    <name evidence="2" type="ORF">E8M12_05265</name>
</gene>
<dbReference type="PANTHER" id="PTHR43968">
    <property type="match status" value="1"/>
</dbReference>
<dbReference type="OrthoDB" id="6258999at2"/>
<reference evidence="2 3" key="1">
    <citation type="submission" date="2019-04" db="EMBL/GenBank/DDBJ databases">
        <title>Thalassotalea guangxiensis sp. nov., isolated from sediment of the coastal wetland.</title>
        <authorList>
            <person name="Zheng S."/>
            <person name="Zhang D."/>
        </authorList>
    </citation>
    <scope>NUCLEOTIDE SEQUENCE [LARGE SCALE GENOMIC DNA]</scope>
    <source>
        <strain evidence="2 3">ZS-4</strain>
    </source>
</reference>
<keyword evidence="2" id="KW-0808">Transferase</keyword>
<dbReference type="InterPro" id="IPR036282">
    <property type="entry name" value="Glutathione-S-Trfase_C_sf"/>
</dbReference>
<dbReference type="AlphaFoldDB" id="A0A4U1B6G5"/>
<evidence type="ECO:0000313" key="3">
    <source>
        <dbReference type="Proteomes" id="UP000307999"/>
    </source>
</evidence>
<dbReference type="SFLD" id="SFLDG00358">
    <property type="entry name" value="Main_(cytGST)"/>
    <property type="match status" value="1"/>
</dbReference>
<dbReference type="InterPro" id="IPR036249">
    <property type="entry name" value="Thioredoxin-like_sf"/>
</dbReference>
<dbReference type="InterPro" id="IPR050983">
    <property type="entry name" value="GST_Omega/HSP26"/>
</dbReference>
<name>A0A4U1B6G5_9GAMM</name>
<dbReference type="Gene3D" id="3.40.30.10">
    <property type="entry name" value="Glutaredoxin"/>
    <property type="match status" value="1"/>
</dbReference>
<dbReference type="InterPro" id="IPR040079">
    <property type="entry name" value="Glutathione_S-Trfase"/>
</dbReference>
<dbReference type="EMBL" id="SWDB01000010">
    <property type="protein sequence ID" value="TKB46038.1"/>
    <property type="molecule type" value="Genomic_DNA"/>
</dbReference>
<dbReference type="PANTHER" id="PTHR43968:SF6">
    <property type="entry name" value="GLUTATHIONE S-TRANSFERASE OMEGA"/>
    <property type="match status" value="1"/>
</dbReference>
<dbReference type="GO" id="GO:0016740">
    <property type="term" value="F:transferase activity"/>
    <property type="evidence" value="ECO:0007669"/>
    <property type="project" value="UniProtKB-KW"/>
</dbReference>
<accession>A0A4U1B6G5</accession>
<comment type="caution">
    <text evidence="2">The sequence shown here is derived from an EMBL/GenBank/DDBJ whole genome shotgun (WGS) entry which is preliminary data.</text>
</comment>
<organism evidence="2 3">
    <name type="scientific">Thalassotalea mangrovi</name>
    <dbReference type="NCBI Taxonomy" id="2572245"/>
    <lineage>
        <taxon>Bacteria</taxon>
        <taxon>Pseudomonadati</taxon>
        <taxon>Pseudomonadota</taxon>
        <taxon>Gammaproteobacteria</taxon>
        <taxon>Alteromonadales</taxon>
        <taxon>Colwelliaceae</taxon>
        <taxon>Thalassotalea</taxon>
    </lineage>
</organism>
<feature type="domain" description="GST N-terminal" evidence="1">
    <location>
        <begin position="1"/>
        <end position="78"/>
    </location>
</feature>
<protein>
    <submittedName>
        <fullName evidence="2">Glutathione S-transferase family protein</fullName>
    </submittedName>
</protein>
<dbReference type="Gene3D" id="1.20.1050.10">
    <property type="match status" value="1"/>
</dbReference>
<dbReference type="RefSeq" id="WP_136735046.1">
    <property type="nucleotide sequence ID" value="NZ_SWDB01000010.1"/>
</dbReference>
<dbReference type="PROSITE" id="PS50404">
    <property type="entry name" value="GST_NTER"/>
    <property type="match status" value="1"/>
</dbReference>
<evidence type="ECO:0000313" key="2">
    <source>
        <dbReference type="EMBL" id="TKB46038.1"/>
    </source>
</evidence>
<dbReference type="SFLD" id="SFLDS00019">
    <property type="entry name" value="Glutathione_Transferase_(cytos"/>
    <property type="match status" value="1"/>
</dbReference>
<dbReference type="InterPro" id="IPR004045">
    <property type="entry name" value="Glutathione_S-Trfase_N"/>
</dbReference>
<dbReference type="GO" id="GO:0005737">
    <property type="term" value="C:cytoplasm"/>
    <property type="evidence" value="ECO:0007669"/>
    <property type="project" value="TreeGrafter"/>
</dbReference>
<dbReference type="Proteomes" id="UP000307999">
    <property type="component" value="Unassembled WGS sequence"/>
</dbReference>
<keyword evidence="3" id="KW-1185">Reference proteome</keyword>
<dbReference type="SUPFAM" id="SSF52833">
    <property type="entry name" value="Thioredoxin-like"/>
    <property type="match status" value="1"/>
</dbReference>